<dbReference type="InterPro" id="IPR001139">
    <property type="entry name" value="Glyco_hydro_30"/>
</dbReference>
<evidence type="ECO:0000259" key="6">
    <source>
        <dbReference type="Pfam" id="PF17189"/>
    </source>
</evidence>
<evidence type="ECO:0000313" key="8">
    <source>
        <dbReference type="Proteomes" id="UP000785171"/>
    </source>
</evidence>
<dbReference type="Pfam" id="PF02055">
    <property type="entry name" value="Glyco_hydro_30"/>
    <property type="match status" value="2"/>
</dbReference>
<dbReference type="InterPro" id="IPR013780">
    <property type="entry name" value="Glyco_hydro_b"/>
</dbReference>
<dbReference type="FunFam" id="3.20.20.80:FF:000109">
    <property type="entry name" value="Glucosylceramidase 3"/>
    <property type="match status" value="2"/>
</dbReference>
<sequence length="1387" mass="151582">MLVVKPYCFALALFAVQIVGAATSNCTSWSNRFQTDLEGVCVCSEATCDTIYNGHLYLSGTEAGVFSTSKAGDRLTFSTVEMETAANDAADFTIDTTTTYQSIIGFGGAFTDASAINTYLLDSGLQDILVDAYFGDDGLQYTIGRIPIGSTDFSLTIYSYNDVEGDLAMDNFSIDMDKAKKIPFIQRAMSTSSRGMKLYASSWAPPAWMTTENTTINCAVQGYPGGEYWKALALYYSKFVTAYENEGVPIWAITTQNEPTEQFAFKYWQSLRFNVTTERDFIKRDLGPQMKADHPDLKVIMMDDQKDLLLDWDATLLDEDSAQYVSGAGVHWYKNLDFLVDTAGNFDDLTTFHESYPDLFILATEACEGYLLDGIVTGAGPTLQNPTFAWQRAQIYARDIIGDLAHYASGWTDWNLVLNTTGGPSWVDNLVDSPILIDEEGGAEFYKQPMFYAMGHFSKFLPPDSVRVDLTASTSASSTLTKVDRVAFLTPDNQVVFVLSNRDSSAHNITVSLSSQHLSTSVTLGALSIKTIIIGEIEGNTTDAPSTTQDIEGVCVCNATTCDTISTEYLFLSNREAGLFQTSKAGDRLAYSTLDLDDSSDNAADLIIDSTTTYQEIIGFGGAFTDAAAINIYLMDTAVQQLILDAYFSDTGLQYSLGRIPIASTDFSEYVYSYNPSVDDFEMTNFSIDVDKSPLSNKLDLIQRALNETTSASRNLTFFASSWAPPLWMTTSNTTLNCEMNGYPGGEYWEALALYCSKFIDAYEAEGVPIWGLTTQNEPMKQELATKFWQSLRFNTSTERDFIKRDLGPLMKENHPDLKIIILDDQKDLLLDWNASLLDEEARSYVSGVGVHWYKNLDFAFGTSGDFDDLATFYAEYPDIFILATEACEGSLVKGLGTGVGTNLFDYSNTTWQRGENYARDIINDLASYASGWTDWNLVLNTTGGPNWADNQVDAPILVDEEGGTEFYKQPMYYVMGHFSKFLVPGSVQVALKVNSDASSTLEDIDRVAFLTPDDQLVVVLSNRDSKEKNIRMSLSAEERALTVVLPANAVQTVLFPAFGDESQSSEASSTSSARVDMQESEPGAIDIVDEFVPHLTLFLDFIMRTANSYIAAMLAAAAVSTTAAHRMHHAHAMRGLQMDMGSMDMGSMDMTSTSTESSSTMSTHSSMDMASMDMSSSSITSDEDFTCPVCGMSTKDMGYDNDNHISFAHGQTIYTCGMAARSFDDYSFDLTDTSYLAANVAEFIINSTDASAYAKCEDSCDECANGIMDPVTGDEITTDNYQYVCLNNGQKIYFASTDSKAEYLNNVNSEPRYLVDTIICENEACSDAKNITVLSAAAQAFVPDLSSSSSTGSTAASGSSAAVSVNSPAGLSVAVVTVLAAIAAMV</sequence>
<evidence type="ECO:0000256" key="1">
    <source>
        <dbReference type="ARBA" id="ARBA00005382"/>
    </source>
</evidence>
<name>A0A8T0LK30_9STRA</name>
<dbReference type="SUPFAM" id="SSF51445">
    <property type="entry name" value="(Trans)glycosidases"/>
    <property type="match status" value="2"/>
</dbReference>
<dbReference type="InterPro" id="IPR033453">
    <property type="entry name" value="Glyco_hydro_30_TIM-barrel"/>
</dbReference>
<reference evidence="7" key="1">
    <citation type="journal article" date="2015" name="Genom Data">
        <title>Genome sequences of six Phytophthora species associated with forests in New Zealand.</title>
        <authorList>
            <person name="Studholme D.J."/>
            <person name="McDougal R.L."/>
            <person name="Sambles C."/>
            <person name="Hansen E."/>
            <person name="Hardy G."/>
            <person name="Grant M."/>
            <person name="Ganley R.J."/>
            <person name="Williams N.M."/>
        </authorList>
    </citation>
    <scope>NUCLEOTIDE SEQUENCE</scope>
    <source>
        <strain evidence="7">NZFS 2646</strain>
    </source>
</reference>
<dbReference type="InterPro" id="IPR033452">
    <property type="entry name" value="GH30_C"/>
</dbReference>
<dbReference type="PRINTS" id="PR00843">
    <property type="entry name" value="GLHYDRLASE30"/>
</dbReference>
<dbReference type="SUPFAM" id="SSF51011">
    <property type="entry name" value="Glycosyl hydrolase domain"/>
    <property type="match status" value="1"/>
</dbReference>
<dbReference type="PANTHER" id="PTHR11069">
    <property type="entry name" value="GLUCOSYLCERAMIDASE"/>
    <property type="match status" value="1"/>
</dbReference>
<accession>A0A8T0LK30</accession>
<evidence type="ECO:0000256" key="2">
    <source>
        <dbReference type="ARBA" id="ARBA00022729"/>
    </source>
</evidence>
<gene>
    <name evidence="7" type="ORF">JM16_009094</name>
</gene>
<feature type="domain" description="Glycosyl hydrolase family 30 TIM-barrel" evidence="5">
    <location>
        <begin position="103"/>
        <end position="461"/>
    </location>
</feature>
<evidence type="ECO:0008006" key="9">
    <source>
        <dbReference type="Google" id="ProtNLM"/>
    </source>
</evidence>
<dbReference type="Pfam" id="PF17189">
    <property type="entry name" value="Glyco_hydro_30C"/>
    <property type="match status" value="2"/>
</dbReference>
<dbReference type="EMBL" id="JPWV03000654">
    <property type="protein sequence ID" value="KAG2506932.1"/>
    <property type="molecule type" value="Genomic_DNA"/>
</dbReference>
<comment type="caution">
    <text evidence="7">The sequence shown here is derived from an EMBL/GenBank/DDBJ whole genome shotgun (WGS) entry which is preliminary data.</text>
</comment>
<feature type="domain" description="Glycosyl hydrolase family 30 TIM-barrel" evidence="5">
    <location>
        <begin position="617"/>
        <end position="983"/>
    </location>
</feature>
<feature type="domain" description="Glycosyl hydrolase family 30 beta sandwich" evidence="6">
    <location>
        <begin position="986"/>
        <end position="1054"/>
    </location>
</feature>
<keyword evidence="3" id="KW-0378">Hydrolase</keyword>
<reference evidence="7" key="2">
    <citation type="submission" date="2020-06" db="EMBL/GenBank/DDBJ databases">
        <authorList>
            <person name="Studholme D.J."/>
        </authorList>
    </citation>
    <scope>NUCLEOTIDE SEQUENCE</scope>
    <source>
        <strain evidence="7">NZFS 2646</strain>
    </source>
</reference>
<protein>
    <recommendedName>
        <fullName evidence="9">Glycosyl hydrolase family 30 TIM-barrel domain-containing protein</fullName>
    </recommendedName>
</protein>
<feature type="signal peptide" evidence="4">
    <location>
        <begin position="1"/>
        <end position="21"/>
    </location>
</feature>
<dbReference type="Gene3D" id="3.20.20.80">
    <property type="entry name" value="Glycosidases"/>
    <property type="match status" value="2"/>
</dbReference>
<comment type="similarity">
    <text evidence="1">Belongs to the glycosyl hydrolase 30 family.</text>
</comment>
<dbReference type="InterPro" id="IPR017853">
    <property type="entry name" value="GH"/>
</dbReference>
<dbReference type="GO" id="GO:0004348">
    <property type="term" value="F:glucosylceramidase activity"/>
    <property type="evidence" value="ECO:0007669"/>
    <property type="project" value="InterPro"/>
</dbReference>
<feature type="domain" description="Glycosyl hydrolase family 30 beta sandwich" evidence="6">
    <location>
        <begin position="464"/>
        <end position="532"/>
    </location>
</feature>
<dbReference type="Proteomes" id="UP000785171">
    <property type="component" value="Unassembled WGS sequence"/>
</dbReference>
<dbReference type="GO" id="GO:0006680">
    <property type="term" value="P:glucosylceramide catabolic process"/>
    <property type="evidence" value="ECO:0007669"/>
    <property type="project" value="TreeGrafter"/>
</dbReference>
<evidence type="ECO:0000256" key="4">
    <source>
        <dbReference type="SAM" id="SignalP"/>
    </source>
</evidence>
<proteinExistence type="inferred from homology"/>
<dbReference type="Gene3D" id="2.60.40.1180">
    <property type="entry name" value="Golgi alpha-mannosidase II"/>
    <property type="match status" value="1"/>
</dbReference>
<organism evidence="7 8">
    <name type="scientific">Phytophthora kernoviae</name>
    <dbReference type="NCBI Taxonomy" id="325452"/>
    <lineage>
        <taxon>Eukaryota</taxon>
        <taxon>Sar</taxon>
        <taxon>Stramenopiles</taxon>
        <taxon>Oomycota</taxon>
        <taxon>Peronosporomycetes</taxon>
        <taxon>Peronosporales</taxon>
        <taxon>Peronosporaceae</taxon>
        <taxon>Phytophthora</taxon>
    </lineage>
</organism>
<dbReference type="PANTHER" id="PTHR11069:SF23">
    <property type="entry name" value="LYSOSOMAL ACID GLUCOSYLCERAMIDASE"/>
    <property type="match status" value="1"/>
</dbReference>
<dbReference type="GO" id="GO:0016020">
    <property type="term" value="C:membrane"/>
    <property type="evidence" value="ECO:0007669"/>
    <property type="project" value="GOC"/>
</dbReference>
<evidence type="ECO:0000313" key="7">
    <source>
        <dbReference type="EMBL" id="KAG2506932.1"/>
    </source>
</evidence>
<keyword evidence="2 4" id="KW-0732">Signal</keyword>
<evidence type="ECO:0000256" key="3">
    <source>
        <dbReference type="ARBA" id="ARBA00022801"/>
    </source>
</evidence>
<evidence type="ECO:0000259" key="5">
    <source>
        <dbReference type="Pfam" id="PF02055"/>
    </source>
</evidence>
<feature type="chain" id="PRO_5035733835" description="Glycosyl hydrolase family 30 TIM-barrel domain-containing protein" evidence="4">
    <location>
        <begin position="22"/>
        <end position="1387"/>
    </location>
</feature>